<evidence type="ECO:0000256" key="6">
    <source>
        <dbReference type="ARBA" id="ARBA00022801"/>
    </source>
</evidence>
<organism evidence="9 10">
    <name type="scientific">[Mycobacterium] zoologicum</name>
    <dbReference type="NCBI Taxonomy" id="2872311"/>
    <lineage>
        <taxon>Bacteria</taxon>
        <taxon>Bacillati</taxon>
        <taxon>Actinomycetota</taxon>
        <taxon>Actinomycetes</taxon>
        <taxon>Mycobacteriales</taxon>
        <taxon>Mycobacteriaceae</taxon>
        <taxon>Mycolicibacter</taxon>
    </lineage>
</organism>
<dbReference type="InterPro" id="IPR043579">
    <property type="entry name" value="CUTINASE_2"/>
</dbReference>
<evidence type="ECO:0000256" key="4">
    <source>
        <dbReference type="ARBA" id="ARBA00022525"/>
    </source>
</evidence>
<dbReference type="EMBL" id="JAYJJT010000020">
    <property type="protein sequence ID" value="MEB3051359.1"/>
    <property type="molecule type" value="Genomic_DNA"/>
</dbReference>
<dbReference type="PANTHER" id="PTHR33630">
    <property type="entry name" value="CUTINASE RV1984C-RELATED-RELATED"/>
    <property type="match status" value="1"/>
</dbReference>
<sequence>MHLARLFAAALLALSGVPLVGPPTAAAKPCADVEVVFARGSDEPPGVGKVGQAFVDALRDDLPGRSMAVYPVNYAAVSGLSNGLEFERSAIAGIRDEANHLVWTTLDCPDTEMVLGGYSQGAAVTGYATMSSVPAELVPDLPEPVPDVVADHVAAVVLFGKPSAAFIRRYDAPPVVVGPLYASQTREFCAQNDTVCNGGDGIPFGHMDYPTNGMAVTAAKFATGRIAADASRGISLHGWHRSDDVGGVRLPNPETP</sequence>
<feature type="signal peptide" evidence="8">
    <location>
        <begin position="1"/>
        <end position="20"/>
    </location>
</feature>
<evidence type="ECO:0000256" key="8">
    <source>
        <dbReference type="SAM" id="SignalP"/>
    </source>
</evidence>
<evidence type="ECO:0000256" key="5">
    <source>
        <dbReference type="ARBA" id="ARBA00022729"/>
    </source>
</evidence>
<dbReference type="SMART" id="SM01110">
    <property type="entry name" value="Cutinase"/>
    <property type="match status" value="1"/>
</dbReference>
<name>A0ABU5YQX2_9MYCO</name>
<dbReference type="RefSeq" id="WP_224864312.1">
    <property type="nucleotide sequence ID" value="NZ_JAYJJT010000020.1"/>
</dbReference>
<dbReference type="InterPro" id="IPR029058">
    <property type="entry name" value="AB_hydrolase_fold"/>
</dbReference>
<dbReference type="Gene3D" id="3.40.50.1820">
    <property type="entry name" value="alpha/beta hydrolase"/>
    <property type="match status" value="1"/>
</dbReference>
<dbReference type="PROSITE" id="PS00931">
    <property type="entry name" value="CUTINASE_2"/>
    <property type="match status" value="1"/>
</dbReference>
<comment type="subcellular location">
    <subcellularLocation>
        <location evidence="1">Secreted</location>
    </subcellularLocation>
</comment>
<evidence type="ECO:0000313" key="9">
    <source>
        <dbReference type="EMBL" id="MEB3051359.1"/>
    </source>
</evidence>
<evidence type="ECO:0000256" key="3">
    <source>
        <dbReference type="ARBA" id="ARBA00022487"/>
    </source>
</evidence>
<dbReference type="Proteomes" id="UP001299046">
    <property type="component" value="Unassembled WGS sequence"/>
</dbReference>
<keyword evidence="6" id="KW-0378">Hydrolase</keyword>
<comment type="caution">
    <text evidence="9">The sequence shown here is derived from an EMBL/GenBank/DDBJ whole genome shotgun (WGS) entry which is preliminary data.</text>
</comment>
<keyword evidence="3" id="KW-0719">Serine esterase</keyword>
<keyword evidence="5 8" id="KW-0732">Signal</keyword>
<dbReference type="InterPro" id="IPR000675">
    <property type="entry name" value="Cutinase/axe"/>
</dbReference>
<evidence type="ECO:0000256" key="2">
    <source>
        <dbReference type="ARBA" id="ARBA00007534"/>
    </source>
</evidence>
<protein>
    <submittedName>
        <fullName evidence="9">Cutinase family protein</fullName>
    </submittedName>
</protein>
<keyword evidence="4" id="KW-0964">Secreted</keyword>
<dbReference type="SUPFAM" id="SSF53474">
    <property type="entry name" value="alpha/beta-Hydrolases"/>
    <property type="match status" value="1"/>
</dbReference>
<dbReference type="PANTHER" id="PTHR33630:SF9">
    <property type="entry name" value="CUTINASE 4"/>
    <property type="match status" value="1"/>
</dbReference>
<keyword evidence="10" id="KW-1185">Reference proteome</keyword>
<dbReference type="Pfam" id="PF01083">
    <property type="entry name" value="Cutinase"/>
    <property type="match status" value="1"/>
</dbReference>
<reference evidence="9 10" key="1">
    <citation type="submission" date="2023-12" db="EMBL/GenBank/DDBJ databases">
        <title>Description of new species of Mycobacterium terrae complex isolated from sewage at the Sao Paulo Zoological Park Foundation in Brazil.</title>
        <authorList>
            <person name="Romagnoli C.L."/>
            <person name="Conceicao E.C."/>
            <person name="Machado E."/>
            <person name="Barreto L.B.P.F."/>
            <person name="Sharma A."/>
            <person name="Silva N.M."/>
            <person name="Marques L.E."/>
            <person name="Juliana M.A."/>
            <person name="Lourenco M.C.S."/>
            <person name="Digiampietri L.A."/>
            <person name="Suffys P.N."/>
            <person name="Viana-Niero C."/>
        </authorList>
    </citation>
    <scope>NUCLEOTIDE SEQUENCE [LARGE SCALE GENOMIC DNA]</scope>
    <source>
        <strain evidence="9 10">MYC123</strain>
    </source>
</reference>
<accession>A0ABU5YQX2</accession>
<keyword evidence="7" id="KW-1015">Disulfide bond</keyword>
<gene>
    <name evidence="9" type="ORF">KV112_16715</name>
</gene>
<proteinExistence type="inferred from homology"/>
<feature type="chain" id="PRO_5046236997" evidence="8">
    <location>
        <begin position="21"/>
        <end position="256"/>
    </location>
</feature>
<evidence type="ECO:0000256" key="7">
    <source>
        <dbReference type="ARBA" id="ARBA00023157"/>
    </source>
</evidence>
<evidence type="ECO:0000256" key="1">
    <source>
        <dbReference type="ARBA" id="ARBA00004613"/>
    </source>
</evidence>
<evidence type="ECO:0000313" key="10">
    <source>
        <dbReference type="Proteomes" id="UP001299046"/>
    </source>
</evidence>
<comment type="similarity">
    <text evidence="2">Belongs to the cutinase family.</text>
</comment>